<comment type="caution">
    <text evidence="11">The sequence shown here is derived from an EMBL/GenBank/DDBJ whole genome shotgun (WGS) entry which is preliminary data.</text>
</comment>
<dbReference type="PANTHER" id="PTHR42930:SF3">
    <property type="entry name" value="PHOSPHATE-SPECIFIC TRANSPORT SYSTEM ACCESSORY PROTEIN PHOU"/>
    <property type="match status" value="1"/>
</dbReference>
<dbReference type="GO" id="GO:0006817">
    <property type="term" value="P:phosphate ion transport"/>
    <property type="evidence" value="ECO:0007669"/>
    <property type="project" value="UniProtKB-KW"/>
</dbReference>
<dbReference type="InterPro" id="IPR038078">
    <property type="entry name" value="PhoU-like_sf"/>
</dbReference>
<keyword evidence="5 8" id="KW-0963">Cytoplasm</keyword>
<evidence type="ECO:0000256" key="5">
    <source>
        <dbReference type="ARBA" id="ARBA00022490"/>
    </source>
</evidence>
<evidence type="ECO:0000313" key="12">
    <source>
        <dbReference type="Proteomes" id="UP000267223"/>
    </source>
</evidence>
<feature type="coiled-coil region" evidence="9">
    <location>
        <begin position="3"/>
        <end position="55"/>
    </location>
</feature>
<dbReference type="PIRSF" id="PIRSF003107">
    <property type="entry name" value="PhoU"/>
    <property type="match status" value="1"/>
</dbReference>
<dbReference type="InterPro" id="IPR026022">
    <property type="entry name" value="PhoU_dom"/>
</dbReference>
<dbReference type="GO" id="GO:0005737">
    <property type="term" value="C:cytoplasm"/>
    <property type="evidence" value="ECO:0007669"/>
    <property type="project" value="UniProtKB-SubCell"/>
</dbReference>
<keyword evidence="4 8" id="KW-0813">Transport</keyword>
<accession>A0A3M9ND99</accession>
<evidence type="ECO:0000256" key="3">
    <source>
        <dbReference type="ARBA" id="ARBA00011738"/>
    </source>
</evidence>
<dbReference type="InterPro" id="IPR028366">
    <property type="entry name" value="PhoU"/>
</dbReference>
<protein>
    <recommendedName>
        <fullName evidence="8">Phosphate-specific transport system accessory protein PhoU</fullName>
    </recommendedName>
</protein>
<dbReference type="NCBIfam" id="TIGR02135">
    <property type="entry name" value="phoU_full"/>
    <property type="match status" value="1"/>
</dbReference>
<evidence type="ECO:0000256" key="6">
    <source>
        <dbReference type="ARBA" id="ARBA00022592"/>
    </source>
</evidence>
<dbReference type="Gene3D" id="1.20.58.220">
    <property type="entry name" value="Phosphate transport system protein phou homolog 2, domain 2"/>
    <property type="match status" value="1"/>
</dbReference>
<dbReference type="RefSeq" id="WP_123121083.1">
    <property type="nucleotide sequence ID" value="NZ_RJJR01000009.1"/>
</dbReference>
<gene>
    <name evidence="11" type="primary">phoU</name>
    <name evidence="11" type="ORF">EFY79_12685</name>
</gene>
<evidence type="ECO:0000259" key="10">
    <source>
        <dbReference type="Pfam" id="PF01895"/>
    </source>
</evidence>
<evidence type="ECO:0000256" key="4">
    <source>
        <dbReference type="ARBA" id="ARBA00022448"/>
    </source>
</evidence>
<dbReference type="EMBL" id="RJJR01000009">
    <property type="protein sequence ID" value="RNI35802.1"/>
    <property type="molecule type" value="Genomic_DNA"/>
</dbReference>
<proteinExistence type="inferred from homology"/>
<reference evidence="11 12" key="1">
    <citation type="submission" date="2018-11" db="EMBL/GenBank/DDBJ databases">
        <title>Draft genome sequence of Ferruginibacter sp. BO-59.</title>
        <authorList>
            <person name="Im W.T."/>
        </authorList>
    </citation>
    <scope>NUCLEOTIDE SEQUENCE [LARGE SCALE GENOMIC DNA]</scope>
    <source>
        <strain evidence="11 12">BO-59</strain>
    </source>
</reference>
<sequence length="234" mass="27119">MALLKWNQKLTPLDNEIQQLKRQVISMWEMVLSQLQKAEEALKNMDRDLAREVVLTEKRVNAFELKIDRDCEDIIALFAPVAIDLRFVLAVLKINMNLERTGDIAEGIGKFVMDIPQDFDVRLFEITRVLEMYRQGNEMVIDVMNAFEEEETNLARKVFKKDDLLDEINKNAAGIIADFIKDNPSKIESALYILSTIRKLERVGDQAKNMAEEIIFYSEAKVLKHKPKNKKSEE</sequence>
<evidence type="ECO:0000256" key="2">
    <source>
        <dbReference type="ARBA" id="ARBA00008107"/>
    </source>
</evidence>
<dbReference type="GO" id="GO:0030643">
    <property type="term" value="P:intracellular phosphate ion homeostasis"/>
    <property type="evidence" value="ECO:0007669"/>
    <property type="project" value="InterPro"/>
</dbReference>
<dbReference type="Proteomes" id="UP000267223">
    <property type="component" value="Unassembled WGS sequence"/>
</dbReference>
<evidence type="ECO:0000256" key="8">
    <source>
        <dbReference type="PIRNR" id="PIRNR003107"/>
    </source>
</evidence>
<keyword evidence="12" id="KW-1185">Reference proteome</keyword>
<comment type="function">
    <text evidence="7 8">Plays a role in the regulation of phosphate uptake.</text>
</comment>
<dbReference type="OrthoDB" id="9814256at2"/>
<evidence type="ECO:0000256" key="9">
    <source>
        <dbReference type="SAM" id="Coils"/>
    </source>
</evidence>
<keyword evidence="6 8" id="KW-0592">Phosphate transport</keyword>
<evidence type="ECO:0000313" key="11">
    <source>
        <dbReference type="EMBL" id="RNI35802.1"/>
    </source>
</evidence>
<feature type="domain" description="PhoU" evidence="10">
    <location>
        <begin position="25"/>
        <end position="111"/>
    </location>
</feature>
<dbReference type="FunFam" id="1.20.58.220:FF:000004">
    <property type="entry name" value="Phosphate-specific transport system accessory protein PhoU"/>
    <property type="match status" value="1"/>
</dbReference>
<dbReference type="SUPFAM" id="SSF109755">
    <property type="entry name" value="PhoU-like"/>
    <property type="match status" value="1"/>
</dbReference>
<comment type="similarity">
    <text evidence="2 8">Belongs to the PhoU family.</text>
</comment>
<comment type="subcellular location">
    <subcellularLocation>
        <location evidence="1 8">Cytoplasm</location>
    </subcellularLocation>
</comment>
<name>A0A3M9ND99_9BACT</name>
<keyword evidence="9" id="KW-0175">Coiled coil</keyword>
<evidence type="ECO:0000256" key="7">
    <source>
        <dbReference type="ARBA" id="ARBA00056181"/>
    </source>
</evidence>
<evidence type="ECO:0000256" key="1">
    <source>
        <dbReference type="ARBA" id="ARBA00004496"/>
    </source>
</evidence>
<comment type="subunit">
    <text evidence="3 8">Homodimer.</text>
</comment>
<dbReference type="PANTHER" id="PTHR42930">
    <property type="entry name" value="PHOSPHATE-SPECIFIC TRANSPORT SYSTEM ACCESSORY PROTEIN PHOU"/>
    <property type="match status" value="1"/>
</dbReference>
<dbReference type="Pfam" id="PF01895">
    <property type="entry name" value="PhoU"/>
    <property type="match status" value="2"/>
</dbReference>
<organism evidence="11 12">
    <name type="scientific">Hanamia caeni</name>
    <dbReference type="NCBI Taxonomy" id="2294116"/>
    <lineage>
        <taxon>Bacteria</taxon>
        <taxon>Pseudomonadati</taxon>
        <taxon>Bacteroidota</taxon>
        <taxon>Chitinophagia</taxon>
        <taxon>Chitinophagales</taxon>
        <taxon>Chitinophagaceae</taxon>
        <taxon>Hanamia</taxon>
    </lineage>
</organism>
<dbReference type="GO" id="GO:0045936">
    <property type="term" value="P:negative regulation of phosphate metabolic process"/>
    <property type="evidence" value="ECO:0007669"/>
    <property type="project" value="InterPro"/>
</dbReference>
<feature type="domain" description="PhoU" evidence="10">
    <location>
        <begin position="130"/>
        <end position="214"/>
    </location>
</feature>
<dbReference type="AlphaFoldDB" id="A0A3M9ND99"/>